<organism evidence="3">
    <name type="scientific">Pagurus bernhardus</name>
    <name type="common">Common hermit crab</name>
    <name type="synonym">Eupagurus bernhardus</name>
    <dbReference type="NCBI Taxonomy" id="174397"/>
    <lineage>
        <taxon>Eukaryota</taxon>
        <taxon>Metazoa</taxon>
        <taxon>Ecdysozoa</taxon>
        <taxon>Arthropoda</taxon>
        <taxon>Crustacea</taxon>
        <taxon>Multicrustacea</taxon>
        <taxon>Malacostraca</taxon>
        <taxon>Eumalacostraca</taxon>
        <taxon>Eucarida</taxon>
        <taxon>Decapoda</taxon>
        <taxon>Pleocyemata</taxon>
        <taxon>Anomura</taxon>
        <taxon>Paguroidea</taxon>
        <taxon>Paguridae</taxon>
        <taxon>Pagurus</taxon>
    </lineage>
</organism>
<dbReference type="InterPro" id="IPR008197">
    <property type="entry name" value="WAP_dom"/>
</dbReference>
<evidence type="ECO:0000313" key="3">
    <source>
        <dbReference type="EMBL" id="CDK12463.1"/>
    </source>
</evidence>
<dbReference type="GO" id="GO:0005576">
    <property type="term" value="C:extracellular region"/>
    <property type="evidence" value="ECO:0007669"/>
    <property type="project" value="InterPro"/>
</dbReference>
<keyword evidence="1" id="KW-0732">Signal</keyword>
<reference evidence="3" key="1">
    <citation type="submission" date="2013-06" db="EMBL/GenBank/DDBJ databases">
        <authorList>
            <person name="Groh K."/>
        </authorList>
    </citation>
    <scope>NUCLEOTIDE SEQUENCE</scope>
    <source>
        <tissue evidence="3">Antennules</tissue>
    </source>
</reference>
<accession>W6MGZ1</accession>
<dbReference type="SUPFAM" id="SSF57256">
    <property type="entry name" value="Elafin-like"/>
    <property type="match status" value="1"/>
</dbReference>
<protein>
    <submittedName>
        <fullName evidence="3">Crustin-like-10 protein</fullName>
    </submittedName>
</protein>
<evidence type="ECO:0000259" key="2">
    <source>
        <dbReference type="PROSITE" id="PS51390"/>
    </source>
</evidence>
<dbReference type="Gene3D" id="4.10.75.10">
    <property type="entry name" value="Elafin-like"/>
    <property type="match status" value="1"/>
</dbReference>
<feature type="chain" id="PRO_5004880500" evidence="1">
    <location>
        <begin position="19"/>
        <end position="138"/>
    </location>
</feature>
<feature type="domain" description="WAP" evidence="2">
    <location>
        <begin position="81"/>
        <end position="136"/>
    </location>
</feature>
<feature type="signal peptide" evidence="1">
    <location>
        <begin position="1"/>
        <end position="18"/>
    </location>
</feature>
<sequence length="138" mass="14273">MLRVSVMLVVCLVSVAVASNSGLTAAQAANLQNIFGGLSGNQGGGSGNQGGGLGNQGGGFGEVPCKKYCRKPVGRGYECCDHIKPGQCPPVRPSCPGVRTNNGPVYCVRDDYCSGDAKCCPDACIDNNLRVCKPPLFY</sequence>
<proteinExistence type="predicted"/>
<evidence type="ECO:0000256" key="1">
    <source>
        <dbReference type="SAM" id="SignalP"/>
    </source>
</evidence>
<dbReference type="InterPro" id="IPR036645">
    <property type="entry name" value="Elafin-like_sf"/>
</dbReference>
<dbReference type="GO" id="GO:0030414">
    <property type="term" value="F:peptidase inhibitor activity"/>
    <property type="evidence" value="ECO:0007669"/>
    <property type="project" value="InterPro"/>
</dbReference>
<name>W6MGZ1_PAGBR</name>
<reference evidence="3" key="2">
    <citation type="submission" date="2014-02" db="EMBL/GenBank/DDBJ databases">
        <title>The hermit crab's nose antennal transcriptomics.</title>
        <authorList>
            <person name="Groh K.C."/>
            <person name="Vogel H."/>
            <person name="Stensmyr M.C."/>
            <person name="Grosse-Wilde E."/>
            <person name="Hansson B.S."/>
        </authorList>
    </citation>
    <scope>NUCLEOTIDE SEQUENCE</scope>
    <source>
        <tissue evidence="3">Antennules</tissue>
    </source>
</reference>
<dbReference type="PROSITE" id="PS51390">
    <property type="entry name" value="WAP"/>
    <property type="match status" value="1"/>
</dbReference>
<dbReference type="Pfam" id="PF00095">
    <property type="entry name" value="WAP"/>
    <property type="match status" value="1"/>
</dbReference>
<gene>
    <name evidence="3" type="primary">crustin-like-10</name>
</gene>
<dbReference type="AlphaFoldDB" id="W6MGZ1"/>
<dbReference type="EMBL" id="HABX01000019">
    <property type="protein sequence ID" value="CDK12463.1"/>
    <property type="molecule type" value="Transcribed_RNA"/>
</dbReference>